<keyword evidence="2" id="KW-1185">Reference proteome</keyword>
<proteinExistence type="predicted"/>
<gene>
    <name evidence="1" type="ORF">ONZ43_g1019</name>
</gene>
<dbReference type="Proteomes" id="UP001153334">
    <property type="component" value="Unassembled WGS sequence"/>
</dbReference>
<organism evidence="1 2">
    <name type="scientific">Nemania bipapillata</name>
    <dbReference type="NCBI Taxonomy" id="110536"/>
    <lineage>
        <taxon>Eukaryota</taxon>
        <taxon>Fungi</taxon>
        <taxon>Dikarya</taxon>
        <taxon>Ascomycota</taxon>
        <taxon>Pezizomycotina</taxon>
        <taxon>Sordariomycetes</taxon>
        <taxon>Xylariomycetidae</taxon>
        <taxon>Xylariales</taxon>
        <taxon>Xylariaceae</taxon>
        <taxon>Nemania</taxon>
    </lineage>
</organism>
<name>A0ACC2J5X6_9PEZI</name>
<comment type="caution">
    <text evidence="1">The sequence shown here is derived from an EMBL/GenBank/DDBJ whole genome shotgun (WGS) entry which is preliminary data.</text>
</comment>
<sequence>MIDGSLPLAERVKVLKDFRSPNGSNILLMTLGTGAVGLNLAVASRIYLLEPQWNPSIESQAIGRALRLGQTAQVVIVRYIMIDTIEESNVLFRQKRKLELVGGGFGKGKTMSPETFQALRDVFGVEKSSVQQ</sequence>
<protein>
    <submittedName>
        <fullName evidence="1">Uncharacterized protein</fullName>
    </submittedName>
</protein>
<evidence type="ECO:0000313" key="2">
    <source>
        <dbReference type="Proteomes" id="UP001153334"/>
    </source>
</evidence>
<dbReference type="EMBL" id="JAPESX010000156">
    <property type="protein sequence ID" value="KAJ8122902.1"/>
    <property type="molecule type" value="Genomic_DNA"/>
</dbReference>
<evidence type="ECO:0000313" key="1">
    <source>
        <dbReference type="EMBL" id="KAJ8122902.1"/>
    </source>
</evidence>
<accession>A0ACC2J5X6</accession>
<reference evidence="1" key="1">
    <citation type="submission" date="2022-11" db="EMBL/GenBank/DDBJ databases">
        <title>Genome Sequence of Nemania bipapillata.</title>
        <authorList>
            <person name="Buettner E."/>
        </authorList>
    </citation>
    <scope>NUCLEOTIDE SEQUENCE</scope>
    <source>
        <strain evidence="1">CP14</strain>
    </source>
</reference>